<organism evidence="2 3">
    <name type="scientific">Parastrongyloides trichosuri</name>
    <name type="common">Possum-specific nematode worm</name>
    <dbReference type="NCBI Taxonomy" id="131310"/>
    <lineage>
        <taxon>Eukaryota</taxon>
        <taxon>Metazoa</taxon>
        <taxon>Ecdysozoa</taxon>
        <taxon>Nematoda</taxon>
        <taxon>Chromadorea</taxon>
        <taxon>Rhabditida</taxon>
        <taxon>Tylenchina</taxon>
        <taxon>Panagrolaimomorpha</taxon>
        <taxon>Strongyloidoidea</taxon>
        <taxon>Strongyloididae</taxon>
        <taxon>Parastrongyloides</taxon>
    </lineage>
</organism>
<name>A0A0N5A6X6_PARTI</name>
<evidence type="ECO:0000313" key="2">
    <source>
        <dbReference type="Proteomes" id="UP000038045"/>
    </source>
</evidence>
<evidence type="ECO:0000256" key="1">
    <source>
        <dbReference type="SAM" id="MobiDB-lite"/>
    </source>
</evidence>
<feature type="region of interest" description="Disordered" evidence="1">
    <location>
        <begin position="241"/>
        <end position="266"/>
    </location>
</feature>
<proteinExistence type="predicted"/>
<dbReference type="WBParaSite" id="PTRK_0001777000.1">
    <property type="protein sequence ID" value="PTRK_0001777000.1"/>
    <property type="gene ID" value="PTRK_0001777000"/>
</dbReference>
<evidence type="ECO:0000313" key="3">
    <source>
        <dbReference type="WBParaSite" id="PTRK_0001777000.1"/>
    </source>
</evidence>
<dbReference type="AlphaFoldDB" id="A0A0N5A6X6"/>
<feature type="region of interest" description="Disordered" evidence="1">
    <location>
        <begin position="137"/>
        <end position="175"/>
    </location>
</feature>
<feature type="region of interest" description="Disordered" evidence="1">
    <location>
        <begin position="538"/>
        <end position="573"/>
    </location>
</feature>
<feature type="compositionally biased region" description="Low complexity" evidence="1">
    <location>
        <begin position="241"/>
        <end position="253"/>
    </location>
</feature>
<reference evidence="3" key="1">
    <citation type="submission" date="2017-02" db="UniProtKB">
        <authorList>
            <consortium name="WormBaseParasite"/>
        </authorList>
    </citation>
    <scope>IDENTIFICATION</scope>
</reference>
<accession>A0A0N5A6X6</accession>
<keyword evidence="2" id="KW-1185">Reference proteome</keyword>
<feature type="region of interest" description="Disordered" evidence="1">
    <location>
        <begin position="398"/>
        <end position="417"/>
    </location>
</feature>
<dbReference type="Proteomes" id="UP000038045">
    <property type="component" value="Unplaced"/>
</dbReference>
<sequence length="573" mass="62426">MASSARRKGRPSALRMASNFRQSAMTRASVVGSPSMVRTWFSRCGSWLWNQSSRGSARFSWKAWSRLRSTKPCQRRFRFSNEAAWLDWPKAISAVGSSVTLTNSLCPCGTAHLDPASAISRCAIEKRRVNWTAGIRGKRSDNAGAPYRRREGFAHQHPDGGEVKAGSGNGDSVKGHVAAPPDQALAPVDGQVLAGQAGRLEDEAHGAGHIVQRRAAPQRRIAPRRFILGLGLLAAAQDQAGRDAAQPAAGRQPHGQGLRQSRQTHLARRIGEEVRVRTIDLVIQNIDHHPLPVRRLDGPGEVADQEDRRRQVRRQMLGPRRLGQGRQGIIAKQGGVVDQGVDPPEMADDTVDQAVALARLIEVRRKGRSPHAEAAQVGDQSRRLIRPAAMVDSHVPARLGQGPRQTCADAPRGPGDQHHLVQGIAHSARPAAEDFHARARGFREDVRLGDPHPTGLDRRQGEADADQLLDQGFQQLDMVAATPACDMISHPVIVDEARPRLGQRPGGEHLDIDDQPRGALGVPLPRVQADAHIDRHIRQQDADMVPGVTPVEPARAGSGFSQPGRTRRSSRRR</sequence>
<protein>
    <submittedName>
        <fullName evidence="3">LigA</fullName>
    </submittedName>
</protein>
<feature type="compositionally biased region" description="Basic and acidic residues" evidence="1">
    <location>
        <begin position="148"/>
        <end position="162"/>
    </location>
</feature>